<comment type="caution">
    <text evidence="2">The sequence shown here is derived from an EMBL/GenBank/DDBJ whole genome shotgun (WGS) entry which is preliminary data.</text>
</comment>
<dbReference type="InterPro" id="IPR009506">
    <property type="entry name" value="YjiS-like"/>
</dbReference>
<keyword evidence="3" id="KW-1185">Reference proteome</keyword>
<dbReference type="Proteomes" id="UP001589792">
    <property type="component" value="Unassembled WGS sequence"/>
</dbReference>
<evidence type="ECO:0000313" key="2">
    <source>
        <dbReference type="EMBL" id="MFC0225093.1"/>
    </source>
</evidence>
<name>A0ABV6E7X7_9GAMM</name>
<dbReference type="RefSeq" id="WP_380672082.1">
    <property type="nucleotide sequence ID" value="NZ_CP173186.1"/>
</dbReference>
<evidence type="ECO:0000259" key="1">
    <source>
        <dbReference type="Pfam" id="PF06568"/>
    </source>
</evidence>
<proteinExistence type="predicted"/>
<sequence>MMMKLTQSQSLWRWLHLCLQRHQTRQSLLQLSDNQLADVGLSRKQALREGQKPFWRK</sequence>
<reference evidence="2 3" key="1">
    <citation type="submission" date="2024-09" db="EMBL/GenBank/DDBJ databases">
        <authorList>
            <person name="Sun Q."/>
            <person name="Mori K."/>
        </authorList>
    </citation>
    <scope>NUCLEOTIDE SEQUENCE [LARGE SCALE GENOMIC DNA]</scope>
    <source>
        <strain evidence="2 3">CCM 8626</strain>
    </source>
</reference>
<evidence type="ECO:0000313" key="3">
    <source>
        <dbReference type="Proteomes" id="UP001589792"/>
    </source>
</evidence>
<protein>
    <submittedName>
        <fullName evidence="2">DUF1127 domain-containing protein</fullName>
    </submittedName>
</protein>
<accession>A0ABV6E7X7</accession>
<dbReference type="Pfam" id="PF06568">
    <property type="entry name" value="YjiS-like"/>
    <property type="match status" value="1"/>
</dbReference>
<organism evidence="2 3">
    <name type="scientific">Serratia aquatilis</name>
    <dbReference type="NCBI Taxonomy" id="1737515"/>
    <lineage>
        <taxon>Bacteria</taxon>
        <taxon>Pseudomonadati</taxon>
        <taxon>Pseudomonadota</taxon>
        <taxon>Gammaproteobacteria</taxon>
        <taxon>Enterobacterales</taxon>
        <taxon>Yersiniaceae</taxon>
        <taxon>Serratia</taxon>
    </lineage>
</organism>
<feature type="domain" description="YjiS-like" evidence="1">
    <location>
        <begin position="11"/>
        <end position="46"/>
    </location>
</feature>
<dbReference type="EMBL" id="JBHLXG010000003">
    <property type="protein sequence ID" value="MFC0225093.1"/>
    <property type="molecule type" value="Genomic_DNA"/>
</dbReference>
<gene>
    <name evidence="2" type="ORF">ACFFJ3_00965</name>
</gene>